<dbReference type="AlphaFoldDB" id="A0A5C5VJ06"/>
<dbReference type="NCBIfam" id="TIGR02595">
    <property type="entry name" value="PEP_CTERM"/>
    <property type="match status" value="1"/>
</dbReference>
<dbReference type="OrthoDB" id="194957at2"/>
<evidence type="ECO:0000259" key="2">
    <source>
        <dbReference type="Pfam" id="PF07589"/>
    </source>
</evidence>
<dbReference type="Proteomes" id="UP000316714">
    <property type="component" value="Unassembled WGS sequence"/>
</dbReference>
<keyword evidence="4" id="KW-1185">Reference proteome</keyword>
<dbReference type="Pfam" id="PF07589">
    <property type="entry name" value="PEP-CTERM"/>
    <property type="match status" value="1"/>
</dbReference>
<evidence type="ECO:0000313" key="3">
    <source>
        <dbReference type="EMBL" id="TWT38081.1"/>
    </source>
</evidence>
<proteinExistence type="predicted"/>
<keyword evidence="1" id="KW-0732">Signal</keyword>
<organism evidence="3 4">
    <name type="scientific">Posidoniimonas corsicana</name>
    <dbReference type="NCBI Taxonomy" id="1938618"/>
    <lineage>
        <taxon>Bacteria</taxon>
        <taxon>Pseudomonadati</taxon>
        <taxon>Planctomycetota</taxon>
        <taxon>Planctomycetia</taxon>
        <taxon>Pirellulales</taxon>
        <taxon>Lacipirellulaceae</taxon>
        <taxon>Posidoniimonas</taxon>
    </lineage>
</organism>
<feature type="domain" description="Ice-binding protein C-terminal" evidence="2">
    <location>
        <begin position="212"/>
        <end position="234"/>
    </location>
</feature>
<dbReference type="EMBL" id="SIHJ01000001">
    <property type="protein sequence ID" value="TWT38081.1"/>
    <property type="molecule type" value="Genomic_DNA"/>
</dbReference>
<dbReference type="InterPro" id="IPR013424">
    <property type="entry name" value="Ice-binding_C"/>
</dbReference>
<protein>
    <recommendedName>
        <fullName evidence="2">Ice-binding protein C-terminal domain-containing protein</fullName>
    </recommendedName>
</protein>
<dbReference type="RefSeq" id="WP_146565370.1">
    <property type="nucleotide sequence ID" value="NZ_SIHJ01000001.1"/>
</dbReference>
<feature type="chain" id="PRO_5023139432" description="Ice-binding protein C-terminal domain-containing protein" evidence="1">
    <location>
        <begin position="25"/>
        <end position="235"/>
    </location>
</feature>
<feature type="signal peptide" evidence="1">
    <location>
        <begin position="1"/>
        <end position="24"/>
    </location>
</feature>
<reference evidence="3 4" key="1">
    <citation type="submission" date="2019-02" db="EMBL/GenBank/DDBJ databases">
        <title>Deep-cultivation of Planctomycetes and their phenomic and genomic characterization uncovers novel biology.</title>
        <authorList>
            <person name="Wiegand S."/>
            <person name="Jogler M."/>
            <person name="Boedeker C."/>
            <person name="Pinto D."/>
            <person name="Vollmers J."/>
            <person name="Rivas-Marin E."/>
            <person name="Kohn T."/>
            <person name="Peeters S.H."/>
            <person name="Heuer A."/>
            <person name="Rast P."/>
            <person name="Oberbeckmann S."/>
            <person name="Bunk B."/>
            <person name="Jeske O."/>
            <person name="Meyerdierks A."/>
            <person name="Storesund J.E."/>
            <person name="Kallscheuer N."/>
            <person name="Luecker S."/>
            <person name="Lage O.M."/>
            <person name="Pohl T."/>
            <person name="Merkel B.J."/>
            <person name="Hornburger P."/>
            <person name="Mueller R.-W."/>
            <person name="Bruemmer F."/>
            <person name="Labrenz M."/>
            <person name="Spormann A.M."/>
            <person name="Op Den Camp H."/>
            <person name="Overmann J."/>
            <person name="Amann R."/>
            <person name="Jetten M.S.M."/>
            <person name="Mascher T."/>
            <person name="Medema M.H."/>
            <person name="Devos D.P."/>
            <person name="Kaster A.-K."/>
            <person name="Ovreas L."/>
            <person name="Rohde M."/>
            <person name="Galperin M.Y."/>
            <person name="Jogler C."/>
        </authorList>
    </citation>
    <scope>NUCLEOTIDE SEQUENCE [LARGE SCALE GENOMIC DNA]</scope>
    <source>
        <strain evidence="3 4">KOR34</strain>
    </source>
</reference>
<accession>A0A5C5VJ06</accession>
<comment type="caution">
    <text evidence="3">The sequence shown here is derived from an EMBL/GenBank/DDBJ whole genome shotgun (WGS) entry which is preliminary data.</text>
</comment>
<evidence type="ECO:0000256" key="1">
    <source>
        <dbReference type="SAM" id="SignalP"/>
    </source>
</evidence>
<evidence type="ECO:0000313" key="4">
    <source>
        <dbReference type="Proteomes" id="UP000316714"/>
    </source>
</evidence>
<sequence precursor="true">MKITWTRVSALACAAAMVASSATAATVYVDATDGAGGNTAVAPSAGGGVFTPLAAQGPAGDGLWDVRAFSNNATIYQNAGTSGSPDDAQRLVTSATVPAGTYDVFAYFWSDSSNTWRMGASLVDEAGDLPVYDPASPGVVQFYDGVDATVLSSSLASNPFTSDVMVGEGNRRLYEVPLGQVTGTEIAVYIDDEPNQADQAQRTWYDGIGYRAVPEPASLALMCLSAFAAAARRRG</sequence>
<gene>
    <name evidence="3" type="ORF">KOR34_30490</name>
</gene>
<name>A0A5C5VJ06_9BACT</name>